<accession>A0ABP1MX16</accession>
<dbReference type="SUPFAM" id="SSF51445">
    <property type="entry name" value="(Trans)glycosidases"/>
    <property type="match status" value="1"/>
</dbReference>
<dbReference type="Gene3D" id="3.10.50.10">
    <property type="match status" value="1"/>
</dbReference>
<keyword evidence="2 3" id="KW-0326">Glycosidase</keyword>
<evidence type="ECO:0000256" key="5">
    <source>
        <dbReference type="SAM" id="MobiDB-lite"/>
    </source>
</evidence>
<organism evidence="8 9">
    <name type="scientific">Xylocopa violacea</name>
    <name type="common">Violet carpenter bee</name>
    <name type="synonym">Apis violacea</name>
    <dbReference type="NCBI Taxonomy" id="135666"/>
    <lineage>
        <taxon>Eukaryota</taxon>
        <taxon>Metazoa</taxon>
        <taxon>Ecdysozoa</taxon>
        <taxon>Arthropoda</taxon>
        <taxon>Hexapoda</taxon>
        <taxon>Insecta</taxon>
        <taxon>Pterygota</taxon>
        <taxon>Neoptera</taxon>
        <taxon>Endopterygota</taxon>
        <taxon>Hymenoptera</taxon>
        <taxon>Apocrita</taxon>
        <taxon>Aculeata</taxon>
        <taxon>Apoidea</taxon>
        <taxon>Anthophila</taxon>
        <taxon>Apidae</taxon>
        <taxon>Xylocopa</taxon>
        <taxon>Xylocopa</taxon>
    </lineage>
</organism>
<evidence type="ECO:0000259" key="7">
    <source>
        <dbReference type="PROSITE" id="PS51910"/>
    </source>
</evidence>
<dbReference type="InterPro" id="IPR050314">
    <property type="entry name" value="Glycosyl_Hydrlase_18"/>
</dbReference>
<dbReference type="Proteomes" id="UP001642520">
    <property type="component" value="Unassembled WGS sequence"/>
</dbReference>
<evidence type="ECO:0000256" key="2">
    <source>
        <dbReference type="ARBA" id="ARBA00023295"/>
    </source>
</evidence>
<comment type="caution">
    <text evidence="8">The sequence shown here is derived from an EMBL/GenBank/DDBJ whole genome shotgun (WGS) entry which is preliminary data.</text>
</comment>
<dbReference type="PANTHER" id="PTHR11177:SF403">
    <property type="entry name" value="CHITINASE 2-RELATED"/>
    <property type="match status" value="1"/>
</dbReference>
<comment type="similarity">
    <text evidence="4">Belongs to the glycosyl hydrolase 18 family.</text>
</comment>
<dbReference type="Pfam" id="PF00704">
    <property type="entry name" value="Glyco_hydro_18"/>
    <property type="match status" value="1"/>
</dbReference>
<dbReference type="PANTHER" id="PTHR11177">
    <property type="entry name" value="CHITINASE"/>
    <property type="match status" value="1"/>
</dbReference>
<dbReference type="InterPro" id="IPR011583">
    <property type="entry name" value="Chitinase_II/V-like_cat"/>
</dbReference>
<keyword evidence="1 3" id="KW-0378">Hydrolase</keyword>
<evidence type="ECO:0000256" key="3">
    <source>
        <dbReference type="RuleBase" id="RU000489"/>
    </source>
</evidence>
<dbReference type="Gene3D" id="3.20.20.80">
    <property type="entry name" value="Glycosidases"/>
    <property type="match status" value="1"/>
</dbReference>
<evidence type="ECO:0000313" key="8">
    <source>
        <dbReference type="EMBL" id="CAL7933264.1"/>
    </source>
</evidence>
<dbReference type="InterPro" id="IPR001579">
    <property type="entry name" value="Glyco_hydro_18_chit_AS"/>
</dbReference>
<feature type="signal peptide" evidence="6">
    <location>
        <begin position="1"/>
        <end position="22"/>
    </location>
</feature>
<name>A0ABP1MX16_XYLVO</name>
<sequence length="455" mass="51125">MKVCNFLSLLVILLSSSNGTLGLLRSNYNKVVTCYVASWAIYRPNNGKFTIDNIRPELCTHLVYAFAGLNNETWTIKSLDPGMDIENGIGNYKRMTQLRQKNSDLNVLLAIGGWNEGSENYSALAADPNNRSIFIKSVINFLRKYGFNGFDIDWEYPGSRGGNSMDGENFISLVKELKEAFKESNYLLTAAISSNKETIDKAYNIPELSKYLDYIHVMAYDYHGTWSNKVLPNAPLKSDDGQSVMDTLKYLLSKHAPANKLVLGLPMYGRTFVLKSSLNSAEESPINQATTPDGFKGPYTGQNGFMGYNEICEELVNNAKDWRTGWDDKSETPYAIKDNHVIVFDNPRSLKAKVEYAMNLNLSGVMIWSIDTDDFSGKCASLNNSLHSTEKTFPLMRSINMALGNLIDNNDHDKNNDNYNSNNNNNNNNNNNTSSSSKLSYNFILLILTFLIYHI</sequence>
<evidence type="ECO:0000256" key="1">
    <source>
        <dbReference type="ARBA" id="ARBA00022801"/>
    </source>
</evidence>
<dbReference type="SMART" id="SM00636">
    <property type="entry name" value="Glyco_18"/>
    <property type="match status" value="1"/>
</dbReference>
<feature type="compositionally biased region" description="Low complexity" evidence="5">
    <location>
        <begin position="417"/>
        <end position="433"/>
    </location>
</feature>
<evidence type="ECO:0000256" key="6">
    <source>
        <dbReference type="SAM" id="SignalP"/>
    </source>
</evidence>
<evidence type="ECO:0000256" key="4">
    <source>
        <dbReference type="RuleBase" id="RU004453"/>
    </source>
</evidence>
<dbReference type="EMBL" id="CAXAJV020001281">
    <property type="protein sequence ID" value="CAL7933264.1"/>
    <property type="molecule type" value="Genomic_DNA"/>
</dbReference>
<proteinExistence type="inferred from homology"/>
<feature type="chain" id="PRO_5046179452" description="GH18 domain-containing protein" evidence="6">
    <location>
        <begin position="23"/>
        <end position="455"/>
    </location>
</feature>
<reference evidence="8 9" key="1">
    <citation type="submission" date="2024-08" db="EMBL/GenBank/DDBJ databases">
        <authorList>
            <person name="Will J Nash"/>
            <person name="Angela Man"/>
            <person name="Seanna McTaggart"/>
            <person name="Kendall Baker"/>
            <person name="Tom Barker"/>
            <person name="Leah Catchpole"/>
            <person name="Alex Durrant"/>
            <person name="Karim Gharbi"/>
            <person name="Naomi Irish"/>
            <person name="Gemy Kaithakottil"/>
            <person name="Debby Ku"/>
            <person name="Aaliyah Providence"/>
            <person name="Felix Shaw"/>
            <person name="David Swarbreck"/>
            <person name="Chris Watkins"/>
            <person name="Ann M. McCartney"/>
            <person name="Giulio Formenti"/>
            <person name="Alice Mouton"/>
            <person name="Noel Vella"/>
            <person name="Bjorn M von Reumont"/>
            <person name="Adriana Vella"/>
            <person name="Wilfried Haerty"/>
        </authorList>
    </citation>
    <scope>NUCLEOTIDE SEQUENCE [LARGE SCALE GENOMIC DNA]</scope>
</reference>
<keyword evidence="6" id="KW-0732">Signal</keyword>
<feature type="domain" description="GH18" evidence="7">
    <location>
        <begin position="30"/>
        <end position="406"/>
    </location>
</feature>
<dbReference type="PROSITE" id="PS01095">
    <property type="entry name" value="GH18_1"/>
    <property type="match status" value="1"/>
</dbReference>
<gene>
    <name evidence="8" type="ORF">XYLVIOL_LOCUS390</name>
</gene>
<dbReference type="PROSITE" id="PS51910">
    <property type="entry name" value="GH18_2"/>
    <property type="match status" value="1"/>
</dbReference>
<dbReference type="CDD" id="cd02872">
    <property type="entry name" value="GH18_chitolectin_chitotriosidase"/>
    <property type="match status" value="1"/>
</dbReference>
<dbReference type="InterPro" id="IPR029070">
    <property type="entry name" value="Chitinase_insertion_sf"/>
</dbReference>
<evidence type="ECO:0000313" key="9">
    <source>
        <dbReference type="Proteomes" id="UP001642520"/>
    </source>
</evidence>
<feature type="region of interest" description="Disordered" evidence="5">
    <location>
        <begin position="411"/>
        <end position="433"/>
    </location>
</feature>
<dbReference type="SUPFAM" id="SSF54556">
    <property type="entry name" value="Chitinase insertion domain"/>
    <property type="match status" value="1"/>
</dbReference>
<keyword evidence="9" id="KW-1185">Reference proteome</keyword>
<dbReference type="InterPro" id="IPR017853">
    <property type="entry name" value="GH"/>
</dbReference>
<protein>
    <recommendedName>
        <fullName evidence="7">GH18 domain-containing protein</fullName>
    </recommendedName>
</protein>
<dbReference type="InterPro" id="IPR001223">
    <property type="entry name" value="Glyco_hydro18_cat"/>
</dbReference>